<accession>A0A2L2TWW4</accession>
<dbReference type="InterPro" id="IPR011333">
    <property type="entry name" value="SKP1/BTB/POZ_sf"/>
</dbReference>
<dbReference type="Gene3D" id="3.30.710.10">
    <property type="entry name" value="Potassium Channel Kv1.1, Chain A"/>
    <property type="match status" value="1"/>
</dbReference>
<dbReference type="Pfam" id="PF00651">
    <property type="entry name" value="BTB"/>
    <property type="match status" value="1"/>
</dbReference>
<feature type="domain" description="BTB" evidence="1">
    <location>
        <begin position="78"/>
        <end position="168"/>
    </location>
</feature>
<sequence length="231" mass="26349">MSAPTLEEIDPDGDTLLILRNPNAPFATWNSEIDQEWANAVPQHQSETSKLCELTIQPTEGIDDKGSDQTETQPVDLHFRLCSAILKITSSFFKKAMNGAWKATECEPGFEWTLLERDWDAEVFLILMNILHHNARRVPRTIPLETLAKIATLVDYYDCHEAVNIWVEKWTSNLSLPEPEYYSRELLLRLTVARVFPDNKAFRALTKVAIERSRGPIHTLGLPIPRQIIGQ</sequence>
<protein>
    <recommendedName>
        <fullName evidence="1">BTB domain-containing protein</fullName>
    </recommendedName>
</protein>
<evidence type="ECO:0000259" key="1">
    <source>
        <dbReference type="Pfam" id="PF00651"/>
    </source>
</evidence>
<dbReference type="EMBL" id="LN649231">
    <property type="protein sequence ID" value="CEI70517.1"/>
    <property type="molecule type" value="Genomic_DNA"/>
</dbReference>
<keyword evidence="3" id="KW-1185">Reference proteome</keyword>
<dbReference type="AlphaFoldDB" id="A0A2L2TWW4"/>
<evidence type="ECO:0000313" key="3">
    <source>
        <dbReference type="Proteomes" id="UP000245910"/>
    </source>
</evidence>
<dbReference type="Proteomes" id="UP000245910">
    <property type="component" value="Chromosome III"/>
</dbReference>
<proteinExistence type="predicted"/>
<reference evidence="3" key="1">
    <citation type="submission" date="2014-10" db="EMBL/GenBank/DDBJ databases">
        <authorList>
            <person name="King R."/>
        </authorList>
    </citation>
    <scope>NUCLEOTIDE SEQUENCE [LARGE SCALE GENOMIC DNA]</scope>
    <source>
        <strain evidence="3">A3/5</strain>
    </source>
</reference>
<organism evidence="2 3">
    <name type="scientific">Fusarium venenatum</name>
    <dbReference type="NCBI Taxonomy" id="56646"/>
    <lineage>
        <taxon>Eukaryota</taxon>
        <taxon>Fungi</taxon>
        <taxon>Dikarya</taxon>
        <taxon>Ascomycota</taxon>
        <taxon>Pezizomycotina</taxon>
        <taxon>Sordariomycetes</taxon>
        <taxon>Hypocreomycetidae</taxon>
        <taxon>Hypocreales</taxon>
        <taxon>Nectriaceae</taxon>
        <taxon>Fusarium</taxon>
    </lineage>
</organism>
<dbReference type="STRING" id="56646.A0A2L2TWW4"/>
<evidence type="ECO:0000313" key="2">
    <source>
        <dbReference type="EMBL" id="CEI70517.1"/>
    </source>
</evidence>
<dbReference type="InterPro" id="IPR000210">
    <property type="entry name" value="BTB/POZ_dom"/>
</dbReference>
<name>A0A2L2TWW4_9HYPO</name>